<evidence type="ECO:0000313" key="5">
    <source>
        <dbReference type="Proteomes" id="UP001341281"/>
    </source>
</evidence>
<dbReference type="Proteomes" id="UP001341281">
    <property type="component" value="Chromosome 04"/>
</dbReference>
<dbReference type="Pfam" id="PF08392">
    <property type="entry name" value="FAE1_CUT1_RppA"/>
    <property type="match status" value="1"/>
</dbReference>
<keyword evidence="1" id="KW-0808">Transferase</keyword>
<dbReference type="AlphaFoldDB" id="A0AAQ3T6R9"/>
<accession>A0AAQ3T6R9</accession>
<dbReference type="InterPro" id="IPR016039">
    <property type="entry name" value="Thiolase-like"/>
</dbReference>
<dbReference type="GO" id="GO:0006633">
    <property type="term" value="P:fatty acid biosynthetic process"/>
    <property type="evidence" value="ECO:0007669"/>
    <property type="project" value="InterPro"/>
</dbReference>
<evidence type="ECO:0000313" key="4">
    <source>
        <dbReference type="EMBL" id="WVZ67546.1"/>
    </source>
</evidence>
<dbReference type="InterPro" id="IPR012392">
    <property type="entry name" value="3-ktacl-CoA_syn"/>
</dbReference>
<dbReference type="InterPro" id="IPR013601">
    <property type="entry name" value="FAE1_typ3_polyketide_synth"/>
</dbReference>
<evidence type="ECO:0000256" key="2">
    <source>
        <dbReference type="SAM" id="MobiDB-lite"/>
    </source>
</evidence>
<proteinExistence type="predicted"/>
<keyword evidence="5" id="KW-1185">Reference proteome</keyword>
<organism evidence="4 5">
    <name type="scientific">Paspalum notatum var. saurae</name>
    <dbReference type="NCBI Taxonomy" id="547442"/>
    <lineage>
        <taxon>Eukaryota</taxon>
        <taxon>Viridiplantae</taxon>
        <taxon>Streptophyta</taxon>
        <taxon>Embryophyta</taxon>
        <taxon>Tracheophyta</taxon>
        <taxon>Spermatophyta</taxon>
        <taxon>Magnoliopsida</taxon>
        <taxon>Liliopsida</taxon>
        <taxon>Poales</taxon>
        <taxon>Poaceae</taxon>
        <taxon>PACMAD clade</taxon>
        <taxon>Panicoideae</taxon>
        <taxon>Andropogonodae</taxon>
        <taxon>Paspaleae</taxon>
        <taxon>Paspalinae</taxon>
        <taxon>Paspalum</taxon>
    </lineage>
</organism>
<dbReference type="SUPFAM" id="SSF53901">
    <property type="entry name" value="Thiolase-like"/>
    <property type="match status" value="1"/>
</dbReference>
<gene>
    <name evidence="4" type="ORF">U9M48_016604</name>
</gene>
<dbReference type="PANTHER" id="PTHR31561">
    <property type="entry name" value="3-KETOACYL-COA SYNTHASE"/>
    <property type="match status" value="1"/>
</dbReference>
<dbReference type="EMBL" id="CP144748">
    <property type="protein sequence ID" value="WVZ67546.1"/>
    <property type="molecule type" value="Genomic_DNA"/>
</dbReference>
<keyword evidence="1" id="KW-0012">Acyltransferase</keyword>
<evidence type="ECO:0000256" key="1">
    <source>
        <dbReference type="ARBA" id="ARBA00023315"/>
    </source>
</evidence>
<dbReference type="GO" id="GO:0016020">
    <property type="term" value="C:membrane"/>
    <property type="evidence" value="ECO:0007669"/>
    <property type="project" value="InterPro"/>
</dbReference>
<feature type="domain" description="FAE" evidence="3">
    <location>
        <begin position="78"/>
        <end position="188"/>
    </location>
</feature>
<protein>
    <recommendedName>
        <fullName evidence="3">FAE domain-containing protein</fullName>
    </recommendedName>
</protein>
<evidence type="ECO:0000259" key="3">
    <source>
        <dbReference type="Pfam" id="PF08392"/>
    </source>
</evidence>
<sequence length="278" mass="29993">MPVPCHAATVASRQALAARRSRRPSDPGTSSGTAPCCARRSIAAAAAAAVILASKVELRLRAVVFASEAAASRSRHWRHSRCYLLDYVCYKPADDRKVSTVAMKALIDRSKRLDAPARSSLLRVTLRSGLGEHTYAPLTVMAGREDRPTHQHCVNEMDAFFHDDAVAELFARTKLGPRDMDVLVVNVGTARVPDRARRRRGVQPLRHGVQLRTRGRGPRPERPARAVPAAGAGAGGLRGVHRAQLLHGEGSAAAAWRCCAGSIVPGRLLGARSFRTLQ</sequence>
<dbReference type="GO" id="GO:0016747">
    <property type="term" value="F:acyltransferase activity, transferring groups other than amino-acyl groups"/>
    <property type="evidence" value="ECO:0007669"/>
    <property type="project" value="InterPro"/>
</dbReference>
<feature type="region of interest" description="Disordered" evidence="2">
    <location>
        <begin position="212"/>
        <end position="233"/>
    </location>
</feature>
<reference evidence="4 5" key="1">
    <citation type="submission" date="2024-02" db="EMBL/GenBank/DDBJ databases">
        <title>High-quality chromosome-scale genome assembly of Pensacola bahiagrass (Paspalum notatum Flugge var. saurae).</title>
        <authorList>
            <person name="Vega J.M."/>
            <person name="Podio M."/>
            <person name="Orjuela J."/>
            <person name="Siena L.A."/>
            <person name="Pessino S.C."/>
            <person name="Combes M.C."/>
            <person name="Mariac C."/>
            <person name="Albertini E."/>
            <person name="Pupilli F."/>
            <person name="Ortiz J.P.A."/>
            <person name="Leblanc O."/>
        </authorList>
    </citation>
    <scope>NUCLEOTIDE SEQUENCE [LARGE SCALE GENOMIC DNA]</scope>
    <source>
        <strain evidence="4">R1</strain>
        <tissue evidence="4">Leaf</tissue>
    </source>
</reference>
<name>A0AAQ3T6R9_PASNO</name>